<keyword evidence="8" id="KW-0411">Iron-sulfur</keyword>
<dbReference type="EMBL" id="CP000702">
    <property type="protein sequence ID" value="ABQ47273.1"/>
    <property type="molecule type" value="Genomic_DNA"/>
</dbReference>
<dbReference type="InterPro" id="IPR017896">
    <property type="entry name" value="4Fe4S_Fe-S-bd"/>
</dbReference>
<dbReference type="RefSeq" id="WP_011943758.1">
    <property type="nucleotide sequence ID" value="NC_009486.1"/>
</dbReference>
<dbReference type="InterPro" id="IPR017900">
    <property type="entry name" value="4Fe4S_Fe_S_CS"/>
</dbReference>
<dbReference type="GO" id="GO:0051536">
    <property type="term" value="F:iron-sulfur cluster binding"/>
    <property type="evidence" value="ECO:0007669"/>
    <property type="project" value="UniProtKB-KW"/>
</dbReference>
<dbReference type="AlphaFoldDB" id="A5IM50"/>
<keyword evidence="6" id="KW-0249">Electron transport</keyword>
<dbReference type="Gene3D" id="3.30.70.20">
    <property type="match status" value="1"/>
</dbReference>
<evidence type="ECO:0000256" key="7">
    <source>
        <dbReference type="ARBA" id="ARBA00023004"/>
    </source>
</evidence>
<keyword evidence="4" id="KW-0813">Transport</keyword>
<dbReference type="HOGENOM" id="CLU_163428_0_0_0"/>
<sequence>MRIEDKLYLNRYRTDEENPHLKIKDESICAEKCPDRPCVSCCPADVYEWTESGMEVKFEGCLECGTCRIVCPFGNIEWKYPRGNYGVLYKFG</sequence>
<dbReference type="PANTHER" id="PTHR43082">
    <property type="entry name" value="FERREDOXIN-LIKE"/>
    <property type="match status" value="1"/>
</dbReference>
<dbReference type="InterPro" id="IPR007859">
    <property type="entry name" value="ETF-QO/FixX_C"/>
</dbReference>
<dbReference type="KEGG" id="tpt:Tpet_1259"/>
<reference evidence="12" key="1">
    <citation type="submission" date="2007-05" db="EMBL/GenBank/DDBJ databases">
        <title>Complete sequence of Thermotoga petrophila RKU-1.</title>
        <authorList>
            <consortium name="US DOE Joint Genome Institute"/>
            <person name="Copeland A."/>
            <person name="Lucas S."/>
            <person name="Lapidus A."/>
            <person name="Barry K."/>
            <person name="Glavina del Rio T."/>
            <person name="Dalin E."/>
            <person name="Tice H."/>
            <person name="Pitluck S."/>
            <person name="Sims D."/>
            <person name="Brettin T."/>
            <person name="Bruce D."/>
            <person name="Detter J.C."/>
            <person name="Han C."/>
            <person name="Tapia R."/>
            <person name="Schmutz J."/>
            <person name="Larimer F."/>
            <person name="Land M."/>
            <person name="Hauser L."/>
            <person name="Kyrpides N."/>
            <person name="Mikhailova N."/>
            <person name="Nelson K."/>
            <person name="Gogarten J.P."/>
            <person name="Noll K."/>
            <person name="Richardson P."/>
        </authorList>
    </citation>
    <scope>NUCLEOTIDE SEQUENCE [LARGE SCALE GENOMIC DNA]</scope>
    <source>
        <strain evidence="12">ATCC BAA-488 / DSM 13995 / JCM 10881 / RKU-1</strain>
    </source>
</reference>
<dbReference type="PANTHER" id="PTHR43082:SF3">
    <property type="entry name" value="FERREDOXIN-LIKE PROTEIN YDIT"/>
    <property type="match status" value="1"/>
</dbReference>
<gene>
    <name evidence="11" type="ordered locus">Tpet_1259</name>
</gene>
<comment type="similarity">
    <text evidence="2">To ferredoxins from P.putida and C.tartarivorum, ferredoxin I from A.vinelandii, ferredoxin II from D.desulfuricans.</text>
</comment>
<name>A5IM50_THEP1</name>
<dbReference type="GO" id="GO:0005506">
    <property type="term" value="F:iron ion binding"/>
    <property type="evidence" value="ECO:0007669"/>
    <property type="project" value="InterPro"/>
</dbReference>
<evidence type="ECO:0000256" key="2">
    <source>
        <dbReference type="ARBA" id="ARBA00009192"/>
    </source>
</evidence>
<dbReference type="Proteomes" id="UP000006558">
    <property type="component" value="Chromosome"/>
</dbReference>
<evidence type="ECO:0000256" key="8">
    <source>
        <dbReference type="ARBA" id="ARBA00023014"/>
    </source>
</evidence>
<protein>
    <recommendedName>
        <fullName evidence="3">Ferredoxin-like protein</fullName>
    </recommendedName>
</protein>
<keyword evidence="5" id="KW-0479">Metal-binding</keyword>
<evidence type="ECO:0000256" key="5">
    <source>
        <dbReference type="ARBA" id="ARBA00022723"/>
    </source>
</evidence>
<evidence type="ECO:0000256" key="4">
    <source>
        <dbReference type="ARBA" id="ARBA00022448"/>
    </source>
</evidence>
<dbReference type="Pfam" id="PF05187">
    <property type="entry name" value="Fer4_ETF_QO"/>
    <property type="match status" value="1"/>
</dbReference>
<dbReference type="InterPro" id="IPR012206">
    <property type="entry name" value="Fd_FixX"/>
</dbReference>
<organism evidence="11 12">
    <name type="scientific">Thermotoga petrophila (strain ATCC BAA-488 / DSM 13995 / JCM 10881 / RKU-1)</name>
    <dbReference type="NCBI Taxonomy" id="390874"/>
    <lineage>
        <taxon>Bacteria</taxon>
        <taxon>Thermotogati</taxon>
        <taxon>Thermotogota</taxon>
        <taxon>Thermotogae</taxon>
        <taxon>Thermotogales</taxon>
        <taxon>Thermotogaceae</taxon>
        <taxon>Thermotoga</taxon>
    </lineage>
</organism>
<proteinExistence type="predicted"/>
<comment type="function">
    <text evidence="1">Could be a 3Fe-4S cluster-containing protein.</text>
</comment>
<dbReference type="eggNOG" id="COG2440">
    <property type="taxonomic scope" value="Bacteria"/>
</dbReference>
<accession>A5IM50</accession>
<dbReference type="STRING" id="390874.Tpet_1259"/>
<evidence type="ECO:0000256" key="9">
    <source>
        <dbReference type="ARBA" id="ARBA00023231"/>
    </source>
</evidence>
<evidence type="ECO:0000256" key="6">
    <source>
        <dbReference type="ARBA" id="ARBA00022982"/>
    </source>
</evidence>
<reference evidence="11 12" key="2">
    <citation type="journal article" date="2009" name="Proc. Natl. Acad. Sci. U.S.A.">
        <title>On the chimeric nature, thermophilic origin, and phylogenetic placement of the Thermotogales.</title>
        <authorList>
            <person name="Zhaxybayeva O."/>
            <person name="Swithers K.S."/>
            <person name="Lapierre P."/>
            <person name="Fournier G.P."/>
            <person name="Bickhart D.M."/>
            <person name="DeBoy R.T."/>
            <person name="Nelson K.E."/>
            <person name="Nesbo C.L."/>
            <person name="Doolittle W.F."/>
            <person name="Gogarten J.P."/>
            <person name="Noll K.M."/>
        </authorList>
    </citation>
    <scope>NUCLEOTIDE SEQUENCE [LARGE SCALE GENOMIC DNA]</scope>
    <source>
        <strain evidence="12">ATCC BAA-488 / DSM 13995 / JCM 10881 / RKU-1</strain>
    </source>
</reference>
<dbReference type="SUPFAM" id="SSF54862">
    <property type="entry name" value="4Fe-4S ferredoxins"/>
    <property type="match status" value="1"/>
</dbReference>
<evidence type="ECO:0000256" key="1">
    <source>
        <dbReference type="ARBA" id="ARBA00003208"/>
    </source>
</evidence>
<keyword evidence="7" id="KW-0408">Iron</keyword>
<evidence type="ECO:0000313" key="11">
    <source>
        <dbReference type="EMBL" id="ABQ47273.1"/>
    </source>
</evidence>
<evidence type="ECO:0000256" key="3">
    <source>
        <dbReference type="ARBA" id="ARBA00020378"/>
    </source>
</evidence>
<dbReference type="PROSITE" id="PS51379">
    <property type="entry name" value="4FE4S_FER_2"/>
    <property type="match status" value="1"/>
</dbReference>
<dbReference type="PIRSF" id="PIRSF036548">
    <property type="entry name" value="Fdx_FixX"/>
    <property type="match status" value="1"/>
</dbReference>
<evidence type="ECO:0000259" key="10">
    <source>
        <dbReference type="PROSITE" id="PS51379"/>
    </source>
</evidence>
<evidence type="ECO:0000313" key="12">
    <source>
        <dbReference type="Proteomes" id="UP000006558"/>
    </source>
</evidence>
<feature type="domain" description="4Fe-4S ferredoxin-type" evidence="10">
    <location>
        <begin position="52"/>
        <end position="81"/>
    </location>
</feature>
<dbReference type="PROSITE" id="PS00198">
    <property type="entry name" value="4FE4S_FER_1"/>
    <property type="match status" value="1"/>
</dbReference>
<keyword evidence="9" id="KW-0535">Nitrogen fixation</keyword>